<feature type="signal peptide" evidence="1">
    <location>
        <begin position="1"/>
        <end position="38"/>
    </location>
</feature>
<name>A0AAW0DY35_9AGAR</name>
<evidence type="ECO:0000313" key="3">
    <source>
        <dbReference type="Proteomes" id="UP001362999"/>
    </source>
</evidence>
<accession>A0AAW0DY35</accession>
<organism evidence="2 3">
    <name type="scientific">Favolaschia claudopus</name>
    <dbReference type="NCBI Taxonomy" id="2862362"/>
    <lineage>
        <taxon>Eukaryota</taxon>
        <taxon>Fungi</taxon>
        <taxon>Dikarya</taxon>
        <taxon>Basidiomycota</taxon>
        <taxon>Agaricomycotina</taxon>
        <taxon>Agaricomycetes</taxon>
        <taxon>Agaricomycetidae</taxon>
        <taxon>Agaricales</taxon>
        <taxon>Marasmiineae</taxon>
        <taxon>Mycenaceae</taxon>
        <taxon>Favolaschia</taxon>
    </lineage>
</organism>
<dbReference type="Proteomes" id="UP001362999">
    <property type="component" value="Unassembled WGS sequence"/>
</dbReference>
<feature type="chain" id="PRO_5043429685" evidence="1">
    <location>
        <begin position="39"/>
        <end position="336"/>
    </location>
</feature>
<comment type="caution">
    <text evidence="2">The sequence shown here is derived from an EMBL/GenBank/DDBJ whole genome shotgun (WGS) entry which is preliminary data.</text>
</comment>
<keyword evidence="1" id="KW-0732">Signal</keyword>
<dbReference type="AlphaFoldDB" id="A0AAW0DY35"/>
<proteinExistence type="predicted"/>
<evidence type="ECO:0000256" key="1">
    <source>
        <dbReference type="SAM" id="SignalP"/>
    </source>
</evidence>
<keyword evidence="3" id="KW-1185">Reference proteome</keyword>
<dbReference type="EMBL" id="JAWWNJ010000005">
    <property type="protein sequence ID" value="KAK7056006.1"/>
    <property type="molecule type" value="Genomic_DNA"/>
</dbReference>
<sequence>MSDTSRTTPRRTTSLGRNPASINLKFVYLLLLPPTLLGDYVGDQSGKSGESEGCNPNLLPELILINKDDEALAGAKMSMATFCKTYDLGDDIRELLDHQGLDPVHSLFELQDAELLEYGFPIGSIAELKWALKKMMHKEHPEVCLIAPAVKSPPIEEGGIQGSGAEGGSNIAGFVVQGGTVVQGSSGVGGKGGPGEMLGVEGEGGAARRPFIPALLVRLFTQIQGDIVGAGDDGDKFGGPGHAQDGDAPELGTLVLSITEETRRKIPTTLIENLGLNNAPLLKLLNKHGYRTVGGLLESRKADLSYQLGFKRGHLDVLKAALSQFCSKCEIEKVVR</sequence>
<evidence type="ECO:0000313" key="2">
    <source>
        <dbReference type="EMBL" id="KAK7056006.1"/>
    </source>
</evidence>
<gene>
    <name evidence="2" type="ORF">R3P38DRAFT_1374233</name>
</gene>
<reference evidence="2 3" key="1">
    <citation type="journal article" date="2024" name="J Genomics">
        <title>Draft genome sequencing and assembly of Favolaschia claudopus CIRM-BRFM 2984 isolated from oak limbs.</title>
        <authorList>
            <person name="Navarro D."/>
            <person name="Drula E."/>
            <person name="Chaduli D."/>
            <person name="Cazenave R."/>
            <person name="Ahrendt S."/>
            <person name="Wang J."/>
            <person name="Lipzen A."/>
            <person name="Daum C."/>
            <person name="Barry K."/>
            <person name="Grigoriev I.V."/>
            <person name="Favel A."/>
            <person name="Rosso M.N."/>
            <person name="Martin F."/>
        </authorList>
    </citation>
    <scope>NUCLEOTIDE SEQUENCE [LARGE SCALE GENOMIC DNA]</scope>
    <source>
        <strain evidence="2 3">CIRM-BRFM 2984</strain>
    </source>
</reference>
<protein>
    <submittedName>
        <fullName evidence="2">Uncharacterized protein</fullName>
    </submittedName>
</protein>